<comment type="catalytic activity">
    <reaction evidence="6">
        <text>Exonucleolytic cleavage in the 3'- to 5'-direction to yield nucleoside 5'-phosphates.</text>
        <dbReference type="EC" id="3.1.13.1"/>
    </reaction>
</comment>
<evidence type="ECO:0000313" key="8">
    <source>
        <dbReference type="EMBL" id="RIY35495.1"/>
    </source>
</evidence>
<keyword evidence="3 6" id="KW-0378">Hydrolase</keyword>
<dbReference type="GO" id="GO:0005829">
    <property type="term" value="C:cytosol"/>
    <property type="evidence" value="ECO:0007669"/>
    <property type="project" value="UniProtKB-ARBA"/>
</dbReference>
<dbReference type="InterPro" id="IPR011129">
    <property type="entry name" value="CSD"/>
</dbReference>
<evidence type="ECO:0000256" key="4">
    <source>
        <dbReference type="ARBA" id="ARBA00022839"/>
    </source>
</evidence>
<reference evidence="8 9" key="1">
    <citation type="submission" date="2017-08" db="EMBL/GenBank/DDBJ databases">
        <title>Capnocytophaga canis 17-158 assembly.</title>
        <authorList>
            <person name="Gulvik C.A."/>
        </authorList>
    </citation>
    <scope>NUCLEOTIDE SEQUENCE [LARGE SCALE GENOMIC DNA]</scope>
    <source>
        <strain evidence="8 9">17-158</strain>
    </source>
</reference>
<keyword evidence="2 6" id="KW-0540">Nuclease</keyword>
<dbReference type="Pfam" id="PF00773">
    <property type="entry name" value="RNB"/>
    <property type="match status" value="1"/>
</dbReference>
<evidence type="ECO:0000256" key="1">
    <source>
        <dbReference type="ARBA" id="ARBA00022490"/>
    </source>
</evidence>
<dbReference type="InterPro" id="IPR001900">
    <property type="entry name" value="RNase_II/R"/>
</dbReference>
<dbReference type="Pfam" id="PF00575">
    <property type="entry name" value="S1"/>
    <property type="match status" value="1"/>
</dbReference>
<proteinExistence type="inferred from homology"/>
<dbReference type="GO" id="GO:0003723">
    <property type="term" value="F:RNA binding"/>
    <property type="evidence" value="ECO:0007669"/>
    <property type="project" value="UniProtKB-UniRule"/>
</dbReference>
<gene>
    <name evidence="6 8" type="primary">rnr</name>
    <name evidence="8" type="ORF">CKY20_09970</name>
</gene>
<dbReference type="SUPFAM" id="SSF50249">
    <property type="entry name" value="Nucleic acid-binding proteins"/>
    <property type="match status" value="4"/>
</dbReference>
<sequence>MSKQKKKTAKAKKHDLTKGIFSVLETNQNESFNYKQIAAKLNITDASGRNLLIKRLVQLKEKKKILEVERGKYKAIPSQNYYTGTVDITSRGNAYVIVDELETDVFVPSNMLNKALHGDLVEVYIFPRFRKGNKLEGEVTKIIERKKMRFVGVVQMQKNFAFVLPTDHRMYTDIFVSKNDINGAENGDKVIVRIEKWEGKSNSPFGVIEQILGKPGEQSTEMHSILAEYGLPYEFPHEVEAFAKQLDTSITAEEIAKRRDMRNVLTFTIDPKDAKDFDDALSFQILENGNYEIGVHIADVSHYVQEGTILDEEAYNRATSVYLVDRVVPMLPEVLSNFACSLRPNEEKYTFSAVFEMNKKAEILNTWFGRTVTLSDHRFAYEEAQEIIENFAGVGEKQEKVEEISDFQMPSEISIRKEGSYSVPKDVVQAILLMDDLAKKLRTKRMRLGAISFDKIEVKFHLDENDNPTHVYFKESKDANKLIEEFMLLANRKVAEFIAKQKKTFVYRVHDEPDDEKLMQLNGVISRFGYGINMKDKKSITHSLNSLLEEVKGKKEQNLVDTLAIRSMAKASYSTENIGHYGLAFDFYTHFTSPIRRYPDVMVHRLLQKYLDNQPSEKQEVYETKCKHSSQMENLASSAERDSIKYMQVKFMENHKNQHFRGVISGVTEWGIYVEIVENKCEGLVRARDIKDDYYIFDEKQYALVGEVTKNMYQLGDEVVVRVKNTDLLKKQLDFELVGTN</sequence>
<dbReference type="GO" id="GO:0006402">
    <property type="term" value="P:mRNA catabolic process"/>
    <property type="evidence" value="ECO:0007669"/>
    <property type="project" value="TreeGrafter"/>
</dbReference>
<organism evidence="8 9">
    <name type="scientific">Capnocytophaga canis</name>
    <dbReference type="NCBI Taxonomy" id="1848903"/>
    <lineage>
        <taxon>Bacteria</taxon>
        <taxon>Pseudomonadati</taxon>
        <taxon>Bacteroidota</taxon>
        <taxon>Flavobacteriia</taxon>
        <taxon>Flavobacteriales</taxon>
        <taxon>Flavobacteriaceae</taxon>
        <taxon>Capnocytophaga</taxon>
    </lineage>
</organism>
<evidence type="ECO:0000259" key="7">
    <source>
        <dbReference type="PROSITE" id="PS50126"/>
    </source>
</evidence>
<evidence type="ECO:0000313" key="9">
    <source>
        <dbReference type="Proteomes" id="UP000265497"/>
    </source>
</evidence>
<dbReference type="AlphaFoldDB" id="A0A3A1YCU7"/>
<dbReference type="SMART" id="SM00357">
    <property type="entry name" value="CSP"/>
    <property type="match status" value="2"/>
</dbReference>
<dbReference type="InterPro" id="IPR050180">
    <property type="entry name" value="RNR_Ribonuclease"/>
</dbReference>
<dbReference type="PROSITE" id="PS01175">
    <property type="entry name" value="RIBONUCLEASE_II"/>
    <property type="match status" value="1"/>
</dbReference>
<dbReference type="HAMAP" id="MF_01895">
    <property type="entry name" value="RNase_R"/>
    <property type="match status" value="1"/>
</dbReference>
<dbReference type="InterPro" id="IPR013223">
    <property type="entry name" value="RNase_B_OB_dom"/>
</dbReference>
<dbReference type="PROSITE" id="PS50126">
    <property type="entry name" value="S1"/>
    <property type="match status" value="1"/>
</dbReference>
<dbReference type="PANTHER" id="PTHR23355:SF9">
    <property type="entry name" value="DIS3-LIKE EXONUCLEASE 2"/>
    <property type="match status" value="1"/>
</dbReference>
<dbReference type="NCBIfam" id="TIGR02063">
    <property type="entry name" value="RNase_R"/>
    <property type="match status" value="1"/>
</dbReference>
<dbReference type="Gene3D" id="2.40.50.140">
    <property type="entry name" value="Nucleic acid-binding proteins"/>
    <property type="match status" value="3"/>
</dbReference>
<comment type="function">
    <text evidence="6">3'-5' exoribonuclease that releases 5'-nucleoside monophosphates and is involved in maturation of structured RNAs.</text>
</comment>
<feature type="domain" description="S1 motif" evidence="7">
    <location>
        <begin position="657"/>
        <end position="738"/>
    </location>
</feature>
<evidence type="ECO:0000256" key="5">
    <source>
        <dbReference type="ARBA" id="ARBA00022884"/>
    </source>
</evidence>
<name>A0A3A1YCU7_9FLAO</name>
<keyword evidence="4 6" id="KW-0269">Exonuclease</keyword>
<keyword evidence="5 6" id="KW-0694">RNA-binding</keyword>
<comment type="similarity">
    <text evidence="6">Belongs to the RNR ribonuclease family. RNase R subfamily.</text>
</comment>
<dbReference type="SMART" id="SM00955">
    <property type="entry name" value="RNB"/>
    <property type="match status" value="1"/>
</dbReference>
<dbReference type="Pfam" id="PF08206">
    <property type="entry name" value="OB_RNB"/>
    <property type="match status" value="1"/>
</dbReference>
<dbReference type="EC" id="3.1.13.1" evidence="6"/>
<keyword evidence="1 6" id="KW-0963">Cytoplasm</keyword>
<dbReference type="InterPro" id="IPR003029">
    <property type="entry name" value="S1_domain"/>
</dbReference>
<dbReference type="SMART" id="SM00316">
    <property type="entry name" value="S1"/>
    <property type="match status" value="1"/>
</dbReference>
<accession>A0A3A1YCU7</accession>
<comment type="caution">
    <text evidence="8">The sequence shown here is derived from an EMBL/GenBank/DDBJ whole genome shotgun (WGS) entry which is preliminary data.</text>
</comment>
<dbReference type="GO" id="GO:0008859">
    <property type="term" value="F:exoribonuclease II activity"/>
    <property type="evidence" value="ECO:0007669"/>
    <property type="project" value="UniProtKB-UniRule"/>
</dbReference>
<dbReference type="InterPro" id="IPR022966">
    <property type="entry name" value="RNase_II/R_CS"/>
</dbReference>
<protein>
    <recommendedName>
        <fullName evidence="6">Ribonuclease R</fullName>
        <shortName evidence="6">RNase R</shortName>
        <ecNumber evidence="6">3.1.13.1</ecNumber>
    </recommendedName>
</protein>
<evidence type="ECO:0000256" key="6">
    <source>
        <dbReference type="HAMAP-Rule" id="MF_01895"/>
    </source>
</evidence>
<dbReference type="InterPro" id="IPR011805">
    <property type="entry name" value="RNase_R"/>
</dbReference>
<evidence type="ECO:0000256" key="3">
    <source>
        <dbReference type="ARBA" id="ARBA00022801"/>
    </source>
</evidence>
<comment type="subcellular location">
    <subcellularLocation>
        <location evidence="6">Cytoplasm</location>
    </subcellularLocation>
</comment>
<dbReference type="RefSeq" id="WP_119652989.1">
    <property type="nucleotide sequence ID" value="NZ_NSDI01000011.1"/>
</dbReference>
<evidence type="ECO:0000256" key="2">
    <source>
        <dbReference type="ARBA" id="ARBA00022722"/>
    </source>
</evidence>
<dbReference type="CDD" id="cd04471">
    <property type="entry name" value="S1_RNase_R"/>
    <property type="match status" value="1"/>
</dbReference>
<dbReference type="InterPro" id="IPR040476">
    <property type="entry name" value="CSD2"/>
</dbReference>
<dbReference type="Proteomes" id="UP000265497">
    <property type="component" value="Unassembled WGS sequence"/>
</dbReference>
<dbReference type="InterPro" id="IPR012340">
    <property type="entry name" value="NA-bd_OB-fold"/>
</dbReference>
<dbReference type="Pfam" id="PF17876">
    <property type="entry name" value="CSD2"/>
    <property type="match status" value="1"/>
</dbReference>
<dbReference type="PANTHER" id="PTHR23355">
    <property type="entry name" value="RIBONUCLEASE"/>
    <property type="match status" value="1"/>
</dbReference>
<dbReference type="EMBL" id="NSDI01000011">
    <property type="protein sequence ID" value="RIY35495.1"/>
    <property type="molecule type" value="Genomic_DNA"/>
</dbReference>